<protein>
    <submittedName>
        <fullName evidence="1">Uncharacterized protein</fullName>
    </submittedName>
</protein>
<reference evidence="2" key="1">
    <citation type="submission" date="2024-07" db="EMBL/GenBank/DDBJ databases">
        <title>Two chromosome-level genome assemblies of Korean endemic species Abeliophyllum distichum and Forsythia ovata (Oleaceae).</title>
        <authorList>
            <person name="Jang H."/>
        </authorList>
    </citation>
    <scope>NUCLEOTIDE SEQUENCE [LARGE SCALE GENOMIC DNA]</scope>
</reference>
<gene>
    <name evidence="1" type="ORF">Adt_12301</name>
</gene>
<proteinExistence type="predicted"/>
<comment type="caution">
    <text evidence="1">The sequence shown here is derived from an EMBL/GenBank/DDBJ whole genome shotgun (WGS) entry which is preliminary data.</text>
</comment>
<dbReference type="Proteomes" id="UP001604336">
    <property type="component" value="Unassembled WGS sequence"/>
</dbReference>
<evidence type="ECO:0000313" key="1">
    <source>
        <dbReference type="EMBL" id="KAL2527247.1"/>
    </source>
</evidence>
<sequence>MDQTECHLEVGNTGYESYDSPAKRRLLVSFGLFFRVYYKRRMLDEQSVNLSRASVVNRGVTCGLTLCTKCVILRDRKRQLRAYFMHFKRGLKYSFEFGNSSGEVGFQGLLWA</sequence>
<accession>A0ABD1UQC3</accession>
<organism evidence="1 2">
    <name type="scientific">Abeliophyllum distichum</name>
    <dbReference type="NCBI Taxonomy" id="126358"/>
    <lineage>
        <taxon>Eukaryota</taxon>
        <taxon>Viridiplantae</taxon>
        <taxon>Streptophyta</taxon>
        <taxon>Embryophyta</taxon>
        <taxon>Tracheophyta</taxon>
        <taxon>Spermatophyta</taxon>
        <taxon>Magnoliopsida</taxon>
        <taxon>eudicotyledons</taxon>
        <taxon>Gunneridae</taxon>
        <taxon>Pentapetalae</taxon>
        <taxon>asterids</taxon>
        <taxon>lamiids</taxon>
        <taxon>Lamiales</taxon>
        <taxon>Oleaceae</taxon>
        <taxon>Forsythieae</taxon>
        <taxon>Abeliophyllum</taxon>
    </lineage>
</organism>
<dbReference type="EMBL" id="JBFOLK010000003">
    <property type="protein sequence ID" value="KAL2527247.1"/>
    <property type="molecule type" value="Genomic_DNA"/>
</dbReference>
<name>A0ABD1UQC3_9LAMI</name>
<dbReference type="AlphaFoldDB" id="A0ABD1UQC3"/>
<evidence type="ECO:0000313" key="2">
    <source>
        <dbReference type="Proteomes" id="UP001604336"/>
    </source>
</evidence>
<keyword evidence="2" id="KW-1185">Reference proteome</keyword>